<dbReference type="InterPro" id="IPR036378">
    <property type="entry name" value="FAS1_dom_sf"/>
</dbReference>
<protein>
    <submittedName>
        <fullName evidence="3">Fasciclin domain-containing protein</fullName>
    </submittedName>
</protein>
<dbReference type="EMBL" id="JBAWKB010000006">
    <property type="protein sequence ID" value="MFH6773044.1"/>
    <property type="molecule type" value="Genomic_DNA"/>
</dbReference>
<organism evidence="3 4">
    <name type="scientific">Gaetbulibacter aestuarii</name>
    <dbReference type="NCBI Taxonomy" id="1502358"/>
    <lineage>
        <taxon>Bacteria</taxon>
        <taxon>Pseudomonadati</taxon>
        <taxon>Bacteroidota</taxon>
        <taxon>Flavobacteriia</taxon>
        <taxon>Flavobacteriales</taxon>
        <taxon>Flavobacteriaceae</taxon>
        <taxon>Gaetbulibacter</taxon>
    </lineage>
</organism>
<keyword evidence="1" id="KW-0732">Signal</keyword>
<feature type="chain" id="PRO_5045970217" evidence="1">
    <location>
        <begin position="25"/>
        <end position="619"/>
    </location>
</feature>
<evidence type="ECO:0000256" key="1">
    <source>
        <dbReference type="SAM" id="SignalP"/>
    </source>
</evidence>
<dbReference type="PANTHER" id="PTHR10900:SF77">
    <property type="entry name" value="FI19380P1"/>
    <property type="match status" value="1"/>
</dbReference>
<evidence type="ECO:0000313" key="3">
    <source>
        <dbReference type="EMBL" id="MFH6773044.1"/>
    </source>
</evidence>
<name>A0ABW7N1V5_9FLAO</name>
<feature type="domain" description="FAS1" evidence="2">
    <location>
        <begin position="328"/>
        <end position="468"/>
    </location>
</feature>
<dbReference type="RefSeq" id="WP_344742206.1">
    <property type="nucleotide sequence ID" value="NZ_BAABAY010000007.1"/>
</dbReference>
<proteinExistence type="predicted"/>
<evidence type="ECO:0000313" key="4">
    <source>
        <dbReference type="Proteomes" id="UP001610100"/>
    </source>
</evidence>
<dbReference type="InterPro" id="IPR050904">
    <property type="entry name" value="Adhesion/Biosynth-related"/>
</dbReference>
<comment type="caution">
    <text evidence="3">The sequence shown here is derived from an EMBL/GenBank/DDBJ whole genome shotgun (WGS) entry which is preliminary data.</text>
</comment>
<feature type="signal peptide" evidence="1">
    <location>
        <begin position="1"/>
        <end position="24"/>
    </location>
</feature>
<feature type="domain" description="FAS1" evidence="2">
    <location>
        <begin position="470"/>
        <end position="614"/>
    </location>
</feature>
<dbReference type="SUPFAM" id="SSF82153">
    <property type="entry name" value="FAS1 domain"/>
    <property type="match status" value="4"/>
</dbReference>
<dbReference type="Gene3D" id="2.30.180.10">
    <property type="entry name" value="FAS1 domain"/>
    <property type="match status" value="4"/>
</dbReference>
<dbReference type="Proteomes" id="UP001610100">
    <property type="component" value="Unassembled WGS sequence"/>
</dbReference>
<evidence type="ECO:0000259" key="2">
    <source>
        <dbReference type="PROSITE" id="PS50213"/>
    </source>
</evidence>
<gene>
    <name evidence="3" type="ORF">V8G58_13955</name>
</gene>
<keyword evidence="4" id="KW-1185">Reference proteome</keyword>
<feature type="domain" description="FAS1" evidence="2">
    <location>
        <begin position="179"/>
        <end position="323"/>
    </location>
</feature>
<dbReference type="SMART" id="SM00554">
    <property type="entry name" value="FAS1"/>
    <property type="match status" value="4"/>
</dbReference>
<dbReference type="PANTHER" id="PTHR10900">
    <property type="entry name" value="PERIOSTIN-RELATED"/>
    <property type="match status" value="1"/>
</dbReference>
<feature type="domain" description="FAS1" evidence="2">
    <location>
        <begin position="37"/>
        <end position="177"/>
    </location>
</feature>
<dbReference type="InterPro" id="IPR000782">
    <property type="entry name" value="FAS1_domain"/>
</dbReference>
<dbReference type="Pfam" id="PF02469">
    <property type="entry name" value="Fasciclin"/>
    <property type="match status" value="4"/>
</dbReference>
<dbReference type="PROSITE" id="PS50213">
    <property type="entry name" value="FAS1"/>
    <property type="match status" value="4"/>
</dbReference>
<reference evidence="3 4" key="1">
    <citation type="submission" date="2024-02" db="EMBL/GenBank/DDBJ databases">
        <title>A Gaetbulibacter species isolated from tidal flats and genomic insights of their niches.</title>
        <authorList>
            <person name="Ye Y."/>
        </authorList>
    </citation>
    <scope>NUCLEOTIDE SEQUENCE [LARGE SCALE GENOMIC DNA]</scope>
    <source>
        <strain evidence="3 4">KYW382</strain>
    </source>
</reference>
<sequence length="619" mass="64153">MKSPKLLKFFALFLLAAVTLNSCSDDNKNDNVVVETPMNIVEIAQENPDLSILVDAVVKANLADALSADGDMTVLAPTNDAFMAFLNEKGFSSLDAVPTDVLTQILLNHVIPGTKIVSSSFLGQTGYINTLADGPDGSKLSIYFDGTDGVMFNGNSKVAIPDVMASNGIIHVVDKVIDLPTIATFATTNPALSTLVDVLAYADSGSPTVPYLETVSDGAAGPFTVFAPTNDAFGDLLAELGVDNLTDISTDLVDSTLLMHIVSGNIQASQLTSGTVNTLGGPVTADASAFTITDANGREIQIIVSLTDIQATNGVVHVVDKVILPDLRVNVVETAQANPDLSILVDAVVKANLVDALSADGSMTVLAPTNEAFTAFLADKGFATLDDVPVDVLTQILLNHVVAGTNYKSSDIAGSMGYVNTLADGPNGTKLSLYYDGTAGVTFNGYSDVVVPDVLATNGIIHVVDKVIDLPTIATFATSNPALSTLVDVLAYADTGTPTVPYIDTVSEPTAGPFTVFAPTNDAFGDLLTELGVSALTDIPTDTVDAVLLMHIVNANVQSSMLTSGEVATLGGPITADASAFTLTDANGRVSNIITSLVDIQGTNGVVHVIDKVILPNMN</sequence>
<accession>A0ABW7N1V5</accession>